<accession>A0ABP8KXH8</accession>
<proteinExistence type="predicted"/>
<dbReference type="Proteomes" id="UP001500936">
    <property type="component" value="Unassembled WGS sequence"/>
</dbReference>
<name>A0ABP8KXH8_9BACT</name>
<keyword evidence="2" id="KW-1185">Reference proteome</keyword>
<gene>
    <name evidence="1" type="ORF">GCM10023187_51230</name>
</gene>
<evidence type="ECO:0000313" key="1">
    <source>
        <dbReference type="EMBL" id="GAA4418136.1"/>
    </source>
</evidence>
<organism evidence="1 2">
    <name type="scientific">Nibrella viscosa</name>
    <dbReference type="NCBI Taxonomy" id="1084524"/>
    <lineage>
        <taxon>Bacteria</taxon>
        <taxon>Pseudomonadati</taxon>
        <taxon>Bacteroidota</taxon>
        <taxon>Cytophagia</taxon>
        <taxon>Cytophagales</taxon>
        <taxon>Spirosomataceae</taxon>
        <taxon>Nibrella</taxon>
    </lineage>
</organism>
<sequence length="70" mass="7831">MTIIFDYLFTRTADEFICRVPVRFWGENVILGKGVSADADNTPGIDLHQWIGKSLKVNIDEGVYTITGLV</sequence>
<protein>
    <submittedName>
        <fullName evidence="1">Uncharacterized protein</fullName>
    </submittedName>
</protein>
<dbReference type="RefSeq" id="WP_345270909.1">
    <property type="nucleotide sequence ID" value="NZ_BAABHB010000016.1"/>
</dbReference>
<evidence type="ECO:0000313" key="2">
    <source>
        <dbReference type="Proteomes" id="UP001500936"/>
    </source>
</evidence>
<reference evidence="2" key="1">
    <citation type="journal article" date="2019" name="Int. J. Syst. Evol. Microbiol.">
        <title>The Global Catalogue of Microorganisms (GCM) 10K type strain sequencing project: providing services to taxonomists for standard genome sequencing and annotation.</title>
        <authorList>
            <consortium name="The Broad Institute Genomics Platform"/>
            <consortium name="The Broad Institute Genome Sequencing Center for Infectious Disease"/>
            <person name="Wu L."/>
            <person name="Ma J."/>
        </authorList>
    </citation>
    <scope>NUCLEOTIDE SEQUENCE [LARGE SCALE GENOMIC DNA]</scope>
    <source>
        <strain evidence="2">JCM 17925</strain>
    </source>
</reference>
<dbReference type="EMBL" id="BAABHB010000016">
    <property type="protein sequence ID" value="GAA4418136.1"/>
    <property type="molecule type" value="Genomic_DNA"/>
</dbReference>
<comment type="caution">
    <text evidence="1">The sequence shown here is derived from an EMBL/GenBank/DDBJ whole genome shotgun (WGS) entry which is preliminary data.</text>
</comment>